<accession>A0A285URW4</accession>
<dbReference type="Gene3D" id="3.90.120.10">
    <property type="entry name" value="DNA Methylase, subunit A, domain 2"/>
    <property type="match status" value="1"/>
</dbReference>
<dbReference type="PROSITE" id="PS51679">
    <property type="entry name" value="SAM_MT_C5"/>
    <property type="match status" value="1"/>
</dbReference>
<dbReference type="EMBL" id="OBQD01000013">
    <property type="protein sequence ID" value="SOC44655.1"/>
    <property type="molecule type" value="Genomic_DNA"/>
</dbReference>
<dbReference type="GO" id="GO:0032259">
    <property type="term" value="P:methylation"/>
    <property type="evidence" value="ECO:0007669"/>
    <property type="project" value="UniProtKB-KW"/>
</dbReference>
<proteinExistence type="inferred from homology"/>
<dbReference type="AlphaFoldDB" id="A0A285URW4"/>
<dbReference type="OrthoDB" id="9813719at2"/>
<dbReference type="InterPro" id="IPR050390">
    <property type="entry name" value="C5-Methyltransferase"/>
</dbReference>
<dbReference type="Pfam" id="PF00145">
    <property type="entry name" value="DNA_methylase"/>
    <property type="match status" value="2"/>
</dbReference>
<dbReference type="PANTHER" id="PTHR10629:SF52">
    <property type="entry name" value="DNA (CYTOSINE-5)-METHYLTRANSFERASE 1"/>
    <property type="match status" value="1"/>
</dbReference>
<evidence type="ECO:0000313" key="8">
    <source>
        <dbReference type="EMBL" id="SOC44655.1"/>
    </source>
</evidence>
<evidence type="ECO:0000256" key="1">
    <source>
        <dbReference type="ARBA" id="ARBA00011975"/>
    </source>
</evidence>
<dbReference type="GO" id="GO:0009307">
    <property type="term" value="P:DNA restriction-modification system"/>
    <property type="evidence" value="ECO:0007669"/>
    <property type="project" value="UniProtKB-KW"/>
</dbReference>
<evidence type="ECO:0000256" key="5">
    <source>
        <dbReference type="ARBA" id="ARBA00022747"/>
    </source>
</evidence>
<sequence length="580" mass="60700">MTPHPRTYGSVCSGIEAVTLAWKRLGWRPAWFSEIDPFPNAVLAHHYPHIPNLGDMTGIAARVRAGVATAPDILVGGTPCQAFSVAGARQGLSDPRGALTLKYTELADAIDQTRRENGQPPAIVVWENVPGVLSDKSNAFGCLLGALAGEGGALEPAGRRWSNAGCVAGPRRRVAWRVLNAQYFGVAQRRRRVFLVASGDAGFDPAAVLFEPYRLPGDSSPGGAAWEIASGSAEGGPDGAGGLSDALAGPYGRAFCTVCFGGGNRQGPIDRAACLTARGHKCDFEVETFAAQSVTGERTHALNTANGGKGGSEDGTGRGVPIVAHSVAFAQNSRGEVRLEAGDGHIAGTLNTGGGKPGYGMPAIACRDQAPAPFPTIAFSAKDHGGDALEDIAPTLRAGVRSNGNANGGVMPAIAFRTLRATFGHEVSGTLISHYGKKTENADTSLGPNLVARSVALRGRDGGATVELGDEVATALRASGGGSDKAHVLLPSTEDYFYGQMLGPDETDWSQWAGWRVRRLMPVECERLQGMPDNYTLVPYRGKPAADGPRYKAIGNSMAVPCVEWLGRRIALVLATREAW</sequence>
<dbReference type="PANTHER" id="PTHR10629">
    <property type="entry name" value="CYTOSINE-SPECIFIC METHYLTRANSFERASE"/>
    <property type="match status" value="1"/>
</dbReference>
<keyword evidence="4 7" id="KW-0949">S-adenosyl-L-methionine</keyword>
<evidence type="ECO:0000256" key="4">
    <source>
        <dbReference type="ARBA" id="ARBA00022691"/>
    </source>
</evidence>
<dbReference type="Gene3D" id="3.40.50.150">
    <property type="entry name" value="Vaccinia Virus protein VP39"/>
    <property type="match status" value="1"/>
</dbReference>
<dbReference type="InterPro" id="IPR001525">
    <property type="entry name" value="C5_MeTfrase"/>
</dbReference>
<comment type="catalytic activity">
    <reaction evidence="6">
        <text>a 2'-deoxycytidine in DNA + S-adenosyl-L-methionine = a 5-methyl-2'-deoxycytidine in DNA + S-adenosyl-L-homocysteine + H(+)</text>
        <dbReference type="Rhea" id="RHEA:13681"/>
        <dbReference type="Rhea" id="RHEA-COMP:11369"/>
        <dbReference type="Rhea" id="RHEA-COMP:11370"/>
        <dbReference type="ChEBI" id="CHEBI:15378"/>
        <dbReference type="ChEBI" id="CHEBI:57856"/>
        <dbReference type="ChEBI" id="CHEBI:59789"/>
        <dbReference type="ChEBI" id="CHEBI:85452"/>
        <dbReference type="ChEBI" id="CHEBI:85454"/>
        <dbReference type="EC" id="2.1.1.37"/>
    </reaction>
</comment>
<dbReference type="SUPFAM" id="SSF53335">
    <property type="entry name" value="S-adenosyl-L-methionine-dependent methyltransferases"/>
    <property type="match status" value="1"/>
</dbReference>
<dbReference type="EC" id="2.1.1.37" evidence="1"/>
<keyword evidence="2 7" id="KW-0489">Methyltransferase</keyword>
<organism evidence="8 9">
    <name type="scientific">Rhizobium subbaraonis</name>
    <dbReference type="NCBI Taxonomy" id="908946"/>
    <lineage>
        <taxon>Bacteria</taxon>
        <taxon>Pseudomonadati</taxon>
        <taxon>Pseudomonadota</taxon>
        <taxon>Alphaproteobacteria</taxon>
        <taxon>Hyphomicrobiales</taxon>
        <taxon>Rhizobiaceae</taxon>
        <taxon>Rhizobium/Agrobacterium group</taxon>
        <taxon>Rhizobium</taxon>
    </lineage>
</organism>
<evidence type="ECO:0000256" key="7">
    <source>
        <dbReference type="PROSITE-ProRule" id="PRU01016"/>
    </source>
</evidence>
<dbReference type="Proteomes" id="UP000219167">
    <property type="component" value="Unassembled WGS sequence"/>
</dbReference>
<dbReference type="GO" id="GO:0003677">
    <property type="term" value="F:DNA binding"/>
    <property type="evidence" value="ECO:0007669"/>
    <property type="project" value="TreeGrafter"/>
</dbReference>
<dbReference type="GO" id="GO:0044027">
    <property type="term" value="P:negative regulation of gene expression via chromosomal CpG island methylation"/>
    <property type="evidence" value="ECO:0007669"/>
    <property type="project" value="TreeGrafter"/>
</dbReference>
<name>A0A285URW4_9HYPH</name>
<dbReference type="GO" id="GO:0003886">
    <property type="term" value="F:DNA (cytosine-5-)-methyltransferase activity"/>
    <property type="evidence" value="ECO:0007669"/>
    <property type="project" value="UniProtKB-EC"/>
</dbReference>
<reference evidence="8 9" key="1">
    <citation type="submission" date="2017-08" db="EMBL/GenBank/DDBJ databases">
        <authorList>
            <person name="de Groot N.N."/>
        </authorList>
    </citation>
    <scope>NUCLEOTIDE SEQUENCE [LARGE SCALE GENOMIC DNA]</scope>
    <source>
        <strain evidence="8 9">JC85</strain>
    </source>
</reference>
<evidence type="ECO:0000256" key="3">
    <source>
        <dbReference type="ARBA" id="ARBA00022679"/>
    </source>
</evidence>
<keyword evidence="3 7" id="KW-0808">Transferase</keyword>
<protein>
    <recommendedName>
        <fullName evidence="1">DNA (cytosine-5-)-methyltransferase</fullName>
        <ecNumber evidence="1">2.1.1.37</ecNumber>
    </recommendedName>
</protein>
<evidence type="ECO:0000256" key="2">
    <source>
        <dbReference type="ARBA" id="ARBA00022603"/>
    </source>
</evidence>
<keyword evidence="9" id="KW-1185">Reference proteome</keyword>
<evidence type="ECO:0000256" key="6">
    <source>
        <dbReference type="ARBA" id="ARBA00047422"/>
    </source>
</evidence>
<dbReference type="InterPro" id="IPR029063">
    <property type="entry name" value="SAM-dependent_MTases_sf"/>
</dbReference>
<feature type="active site" evidence="7">
    <location>
        <position position="80"/>
    </location>
</feature>
<dbReference type="PROSITE" id="PS00094">
    <property type="entry name" value="C5_MTASE_1"/>
    <property type="match status" value="1"/>
</dbReference>
<dbReference type="RefSeq" id="WP_097141580.1">
    <property type="nucleotide sequence ID" value="NZ_OBQD01000013.1"/>
</dbReference>
<dbReference type="InterPro" id="IPR018117">
    <property type="entry name" value="C5_DNA_meth_AS"/>
</dbReference>
<gene>
    <name evidence="8" type="ORF">SAMN05892877_11338</name>
</gene>
<evidence type="ECO:0000313" key="9">
    <source>
        <dbReference type="Proteomes" id="UP000219167"/>
    </source>
</evidence>
<keyword evidence="5" id="KW-0680">Restriction system</keyword>
<comment type="similarity">
    <text evidence="7">Belongs to the class I-like SAM-binding methyltransferase superfamily. C5-methyltransferase family.</text>
</comment>